<dbReference type="EMBL" id="LT607752">
    <property type="protein sequence ID" value="SCG76643.1"/>
    <property type="molecule type" value="Genomic_DNA"/>
</dbReference>
<keyword evidence="7" id="KW-1185">Reference proteome</keyword>
<dbReference type="Proteomes" id="UP000198226">
    <property type="component" value="Chromosome I"/>
</dbReference>
<protein>
    <submittedName>
        <fullName evidence="6">FtsK/SpoIIIE family protein</fullName>
    </submittedName>
</protein>
<feature type="binding site" evidence="3">
    <location>
        <begin position="422"/>
        <end position="429"/>
    </location>
    <ligand>
        <name>ATP</name>
        <dbReference type="ChEBI" id="CHEBI:30616"/>
    </ligand>
</feature>
<keyword evidence="1 3" id="KW-0547">Nucleotide-binding</keyword>
<dbReference type="InterPro" id="IPR027417">
    <property type="entry name" value="P-loop_NTPase"/>
</dbReference>
<dbReference type="SUPFAM" id="SSF52540">
    <property type="entry name" value="P-loop containing nucleoside triphosphate hydrolases"/>
    <property type="match status" value="1"/>
</dbReference>
<dbReference type="GO" id="GO:0003677">
    <property type="term" value="F:DNA binding"/>
    <property type="evidence" value="ECO:0007669"/>
    <property type="project" value="InterPro"/>
</dbReference>
<dbReference type="InterPro" id="IPR002543">
    <property type="entry name" value="FtsK_dom"/>
</dbReference>
<evidence type="ECO:0000313" key="6">
    <source>
        <dbReference type="EMBL" id="SCG76643.1"/>
    </source>
</evidence>
<dbReference type="PANTHER" id="PTHR22683:SF41">
    <property type="entry name" value="DNA TRANSLOCASE FTSK"/>
    <property type="match status" value="1"/>
</dbReference>
<keyword evidence="2 3" id="KW-0067">ATP-binding</keyword>
<feature type="compositionally biased region" description="Basic and acidic residues" evidence="4">
    <location>
        <begin position="918"/>
        <end position="936"/>
    </location>
</feature>
<accession>A0A1C5K1J3</accession>
<dbReference type="PANTHER" id="PTHR22683">
    <property type="entry name" value="SPORULATION PROTEIN RELATED"/>
    <property type="match status" value="1"/>
</dbReference>
<evidence type="ECO:0000256" key="3">
    <source>
        <dbReference type="PROSITE-ProRule" id="PRU00289"/>
    </source>
</evidence>
<evidence type="ECO:0000256" key="2">
    <source>
        <dbReference type="ARBA" id="ARBA00022840"/>
    </source>
</evidence>
<dbReference type="PROSITE" id="PS50901">
    <property type="entry name" value="FTSK"/>
    <property type="match status" value="1"/>
</dbReference>
<dbReference type="Gene3D" id="3.40.50.300">
    <property type="entry name" value="P-loop containing nucleotide triphosphate hydrolases"/>
    <property type="match status" value="1"/>
</dbReference>
<proteinExistence type="predicted"/>
<dbReference type="AlphaFoldDB" id="A0A1C5K1J3"/>
<dbReference type="Pfam" id="PF01580">
    <property type="entry name" value="FtsK_SpoIIIE"/>
    <property type="match status" value="1"/>
</dbReference>
<evidence type="ECO:0000259" key="5">
    <source>
        <dbReference type="PROSITE" id="PS50901"/>
    </source>
</evidence>
<name>A0A1C5K1J3_9ACTN</name>
<organism evidence="6 7">
    <name type="scientific">Micromonospora rifamycinica</name>
    <dbReference type="NCBI Taxonomy" id="291594"/>
    <lineage>
        <taxon>Bacteria</taxon>
        <taxon>Bacillati</taxon>
        <taxon>Actinomycetota</taxon>
        <taxon>Actinomycetes</taxon>
        <taxon>Micromonosporales</taxon>
        <taxon>Micromonosporaceae</taxon>
        <taxon>Micromonospora</taxon>
    </lineage>
</organism>
<reference evidence="7" key="1">
    <citation type="submission" date="2016-06" db="EMBL/GenBank/DDBJ databases">
        <authorList>
            <person name="Varghese N."/>
            <person name="Submissions Spin"/>
        </authorList>
    </citation>
    <scope>NUCLEOTIDE SEQUENCE [LARGE SCALE GENOMIC DNA]</scope>
    <source>
        <strain evidence="7">DSM 44983</strain>
    </source>
</reference>
<evidence type="ECO:0000313" key="7">
    <source>
        <dbReference type="Proteomes" id="UP000198226"/>
    </source>
</evidence>
<gene>
    <name evidence="6" type="ORF">GA0070623_4136</name>
</gene>
<evidence type="ECO:0000256" key="4">
    <source>
        <dbReference type="SAM" id="MobiDB-lite"/>
    </source>
</evidence>
<feature type="region of interest" description="Disordered" evidence="4">
    <location>
        <begin position="146"/>
        <end position="208"/>
    </location>
</feature>
<feature type="domain" description="FtsK" evidence="5">
    <location>
        <begin position="404"/>
        <end position="605"/>
    </location>
</feature>
<sequence length="936" mass="96850">MAGPRARTNRAAALHRRAAASSAAAAAVLDEIRPAPADQRRQYELADRLRSAAALLAPGWAGSDLENLAADAPCGEENPPFVRIGTGAALENACFPALVPLLGSGHLTIDADVRDLRVVGLLRAVLLRLLAATPAGCLLVRAVDGTSAEPPTRKTGAPADHHTRSTGAPADHQTPGTGTPAEPRTGASVEPDSRGTDDTAQPDPRGVDFTVGTFAPFAALADAGLLPPPATDVAGLRAVLTEAEQWVSPGTGRPRRHDRTLLLVIAGLPESTGASDLDRIVALAERGRGAGLHLVVAGWPVADRPPLPQATPVRLRTSYALLGDPPGSSFSGPGTDAPGGLNCPVLVDDDPGPELIGAVCRRLADRVEAGSRLGLAELLPPADAELWTTTSVDGLSTTVGDAGGRPVTVGFTELTPHWLVSGRSDADRSAFLTNALLGLTARYGPDELALYLVDLGDGESFVEFLQTERDRSWLPQVRAAGMAADPEYVRDLFDQLTAEIHRREEAAARGGGQRFAELRDHQTLPRVVCVVDNFSLLLSDRDPVAAEVLARLDGLARSGRGYGVHLVLAGAGDLGVGAGPAPRDSVLGQFPVRVALAGGSPVLMPTNDAAAGLAVGSAVVNTAGGLGGPRGATRGHERLVRFPDPHDAPEVVEQLRHRLFAARPEDAVPPVVFAGWARPLLRNDPRMRAAVAGRSGAPAALLGRAVDVARTTVAVPLGPVAGRNLAVLGPGRAAASLLATAARSTAAHHLPGTVEFVIAPLDEGSTPLAAALAAELAGCQRVSMVDGPGLPAVVDGAGPAYLVVFGVDAPSAAELPADRLRALLREGPAAGRHLLGWWRTVPPFAGLVEPDGEVGKLAAVAAVDVPGAQLAPVFGRPVPWRPRPDRVVLWDSPDDRGTVLVPFADEADPARPAADEPGPDRPEAEPDPADRRQDQP</sequence>
<dbReference type="GO" id="GO:0005524">
    <property type="term" value="F:ATP binding"/>
    <property type="evidence" value="ECO:0007669"/>
    <property type="project" value="UniProtKB-UniRule"/>
</dbReference>
<feature type="region of interest" description="Disordered" evidence="4">
    <location>
        <begin position="891"/>
        <end position="936"/>
    </location>
</feature>
<evidence type="ECO:0000256" key="1">
    <source>
        <dbReference type="ARBA" id="ARBA00022741"/>
    </source>
</evidence>
<dbReference type="InterPro" id="IPR050206">
    <property type="entry name" value="FtsK/SpoIIIE/SftA"/>
</dbReference>